<keyword evidence="1" id="KW-0472">Membrane</keyword>
<evidence type="ECO:0000256" key="1">
    <source>
        <dbReference type="SAM" id="Phobius"/>
    </source>
</evidence>
<keyword evidence="1" id="KW-0812">Transmembrane</keyword>
<comment type="caution">
    <text evidence="2">The sequence shown here is derived from an EMBL/GenBank/DDBJ whole genome shotgun (WGS) entry which is preliminary data.</text>
</comment>
<dbReference type="Proteomes" id="UP000094828">
    <property type="component" value="Unassembled WGS sequence"/>
</dbReference>
<feature type="transmembrane region" description="Helical" evidence="1">
    <location>
        <begin position="18"/>
        <end position="38"/>
    </location>
</feature>
<protein>
    <submittedName>
        <fullName evidence="2">Uncharacterized protein</fullName>
    </submittedName>
</protein>
<dbReference type="AlphaFoldDB" id="A0A1C3ES14"/>
<proteinExistence type="predicted"/>
<sequence length="230" mass="26163">MSCQTRTRQRRFLRKTSLFATLATIFLLGSIVTGYFIWQTLEPSFVAARADQFLSDSHQLESHLIGGRYGSQLQTTTTPFHLRLLERMGLRASREDFSNHCVQELVLNYDPTLILPGPCPALVRLPGYDTVSRIVGGYPARSRVKTVHMEFMACHPPYRDMAELLTWPGLENFELHAPSIPRIKLSEADFLELRNLLLTLIDESDSTKSEQARSELRIFLAKHSALEGEK</sequence>
<evidence type="ECO:0000313" key="2">
    <source>
        <dbReference type="EMBL" id="ODA36026.1"/>
    </source>
</evidence>
<keyword evidence="1" id="KW-1133">Transmembrane helix</keyword>
<gene>
    <name evidence="2" type="ORF">A6X21_02560</name>
</gene>
<reference evidence="2 3" key="1">
    <citation type="submission" date="2016-05" db="EMBL/GenBank/DDBJ databases">
        <title>Genomic and physiological characterization of Planctopirus sp. isolated from fresh water lake.</title>
        <authorList>
            <person name="Subhash Y."/>
            <person name="Ramana C."/>
        </authorList>
    </citation>
    <scope>NUCLEOTIDE SEQUENCE [LARGE SCALE GENOMIC DNA]</scope>
    <source>
        <strain evidence="2 3">JC280</strain>
    </source>
</reference>
<organism evidence="2 3">
    <name type="scientific">Planctopirus hydrillae</name>
    <dbReference type="NCBI Taxonomy" id="1841610"/>
    <lineage>
        <taxon>Bacteria</taxon>
        <taxon>Pseudomonadati</taxon>
        <taxon>Planctomycetota</taxon>
        <taxon>Planctomycetia</taxon>
        <taxon>Planctomycetales</taxon>
        <taxon>Planctomycetaceae</taxon>
        <taxon>Planctopirus</taxon>
    </lineage>
</organism>
<accession>A0A1C3ES14</accession>
<dbReference type="STRING" id="1841610.A6X21_02560"/>
<name>A0A1C3ES14_9PLAN</name>
<keyword evidence="3" id="KW-1185">Reference proteome</keyword>
<dbReference type="EMBL" id="LYDR01000030">
    <property type="protein sequence ID" value="ODA36026.1"/>
    <property type="molecule type" value="Genomic_DNA"/>
</dbReference>
<evidence type="ECO:0000313" key="3">
    <source>
        <dbReference type="Proteomes" id="UP000094828"/>
    </source>
</evidence>